<comment type="subcellular location">
    <subcellularLocation>
        <location evidence="1">Endoplasmic reticulum membrane</location>
        <topology evidence="1">Multi-pass membrane protein</topology>
    </subcellularLocation>
</comment>
<dbReference type="KEGG" id="acan:ACA1_174230"/>
<dbReference type="PANTHER" id="PTHR12906">
    <property type="entry name" value="PROTEIN C20ORF24 RAB5-INTERACTING PROTEIN"/>
    <property type="match status" value="1"/>
</dbReference>
<evidence type="ECO:0000256" key="3">
    <source>
        <dbReference type="ARBA" id="ARBA00022692"/>
    </source>
</evidence>
<keyword evidence="3 7" id="KW-0812">Transmembrane</keyword>
<accession>L8HJ90</accession>
<dbReference type="PANTHER" id="PTHR12906:SF0">
    <property type="entry name" value="GEL COMPLEX SUBUNIT OPTI"/>
    <property type="match status" value="1"/>
</dbReference>
<dbReference type="GO" id="GO:0097250">
    <property type="term" value="P:mitochondrial respirasome assembly"/>
    <property type="evidence" value="ECO:0007669"/>
    <property type="project" value="InterPro"/>
</dbReference>
<evidence type="ECO:0000256" key="1">
    <source>
        <dbReference type="ARBA" id="ARBA00004477"/>
    </source>
</evidence>
<evidence type="ECO:0000256" key="7">
    <source>
        <dbReference type="SAM" id="Phobius"/>
    </source>
</evidence>
<dbReference type="VEuPathDB" id="AmoebaDB:ACA1_174230"/>
<evidence type="ECO:0000256" key="6">
    <source>
        <dbReference type="ARBA" id="ARBA00023136"/>
    </source>
</evidence>
<comment type="similarity">
    <text evidence="2">Belongs to the EMC6 family.</text>
</comment>
<reference evidence="8 9" key="1">
    <citation type="journal article" date="2013" name="Genome Biol.">
        <title>Genome of Acanthamoeba castellanii highlights extensive lateral gene transfer and early evolution of tyrosine kinase signaling.</title>
        <authorList>
            <person name="Clarke M."/>
            <person name="Lohan A.J."/>
            <person name="Liu B."/>
            <person name="Lagkouvardos I."/>
            <person name="Roy S."/>
            <person name="Zafar N."/>
            <person name="Bertelli C."/>
            <person name="Schilde C."/>
            <person name="Kianianmomeni A."/>
            <person name="Burglin T.R."/>
            <person name="Frech C."/>
            <person name="Turcotte B."/>
            <person name="Kopec K.O."/>
            <person name="Synnott J.M."/>
            <person name="Choo C."/>
            <person name="Paponov I."/>
            <person name="Finkler A."/>
            <person name="Soon Heng Tan C."/>
            <person name="Hutchins A.P."/>
            <person name="Weinmeier T."/>
            <person name="Rattei T."/>
            <person name="Chu J.S."/>
            <person name="Gimenez G."/>
            <person name="Irimia M."/>
            <person name="Rigden D.J."/>
            <person name="Fitzpatrick D.A."/>
            <person name="Lorenzo-Morales J."/>
            <person name="Bateman A."/>
            <person name="Chiu C.H."/>
            <person name="Tang P."/>
            <person name="Hegemann P."/>
            <person name="Fromm H."/>
            <person name="Raoult D."/>
            <person name="Greub G."/>
            <person name="Miranda-Saavedra D."/>
            <person name="Chen N."/>
            <person name="Nash P."/>
            <person name="Ginger M.L."/>
            <person name="Horn M."/>
            <person name="Schaap P."/>
            <person name="Caler L."/>
            <person name="Loftus B."/>
        </authorList>
    </citation>
    <scope>NUCLEOTIDE SEQUENCE [LARGE SCALE GENOMIC DNA]</scope>
    <source>
        <strain evidence="8 9">Neff</strain>
    </source>
</reference>
<dbReference type="GeneID" id="14925790"/>
<dbReference type="Proteomes" id="UP000011083">
    <property type="component" value="Unassembled WGS sequence"/>
</dbReference>
<evidence type="ECO:0000313" key="8">
    <source>
        <dbReference type="EMBL" id="ELR24763.1"/>
    </source>
</evidence>
<feature type="transmembrane region" description="Helical" evidence="7">
    <location>
        <begin position="67"/>
        <end position="85"/>
    </location>
</feature>
<evidence type="ECO:0000256" key="2">
    <source>
        <dbReference type="ARBA" id="ARBA00009436"/>
    </source>
</evidence>
<keyword evidence="9" id="KW-1185">Reference proteome</keyword>
<evidence type="ECO:0000256" key="4">
    <source>
        <dbReference type="ARBA" id="ARBA00022824"/>
    </source>
</evidence>
<feature type="transmembrane region" description="Helical" evidence="7">
    <location>
        <begin position="42"/>
        <end position="61"/>
    </location>
</feature>
<dbReference type="AlphaFoldDB" id="L8HJ90"/>
<dbReference type="GO" id="GO:0005789">
    <property type="term" value="C:endoplasmic reticulum membrane"/>
    <property type="evidence" value="ECO:0007669"/>
    <property type="project" value="UniProtKB-SubCell"/>
</dbReference>
<dbReference type="InterPro" id="IPR010742">
    <property type="entry name" value="RCAF1"/>
</dbReference>
<gene>
    <name evidence="8" type="ORF">ACA1_174230</name>
</gene>
<dbReference type="STRING" id="1257118.L8HJ90"/>
<dbReference type="OMA" id="WIVTHTA"/>
<dbReference type="Pfam" id="PF07019">
    <property type="entry name" value="EMC6"/>
    <property type="match status" value="1"/>
</dbReference>
<protein>
    <submittedName>
        <fullName evidence="8">Rab5interacting protein (Rab5ip)</fullName>
    </submittedName>
</protein>
<dbReference type="OrthoDB" id="286395at2759"/>
<proteinExistence type="inferred from homology"/>
<dbReference type="GO" id="GO:0005739">
    <property type="term" value="C:mitochondrion"/>
    <property type="evidence" value="ECO:0007669"/>
    <property type="project" value="GOC"/>
</dbReference>
<dbReference type="EMBL" id="KB007811">
    <property type="protein sequence ID" value="ELR24763.1"/>
    <property type="molecule type" value="Genomic_DNA"/>
</dbReference>
<keyword evidence="4" id="KW-0256">Endoplasmic reticulum</keyword>
<keyword evidence="6 7" id="KW-0472">Membrane</keyword>
<dbReference type="InterPro" id="IPR029008">
    <property type="entry name" value="EMC6-like"/>
</dbReference>
<sequence length="148" mass="16544">MADSKRAKSKAAATASDATGASKWQKALDPTAEWEKTELHEVVYWLRQVLGVLCGVVWGVIPLTGYVGNLAFLGLSGLALFVFFAKYHRTVDPEWYWPLTQEGYLNSYAIFLVRSLPSRRVMTYTAGTNAATNLHQVTWIIAYNAVHF</sequence>
<keyword evidence="5 7" id="KW-1133">Transmembrane helix</keyword>
<evidence type="ECO:0000313" key="9">
    <source>
        <dbReference type="Proteomes" id="UP000011083"/>
    </source>
</evidence>
<dbReference type="RefSeq" id="XP_004356663.1">
    <property type="nucleotide sequence ID" value="XM_004356610.1"/>
</dbReference>
<evidence type="ECO:0000256" key="5">
    <source>
        <dbReference type="ARBA" id="ARBA00022989"/>
    </source>
</evidence>
<name>L8HJ90_ACACF</name>
<organism evidence="8 9">
    <name type="scientific">Acanthamoeba castellanii (strain ATCC 30010 / Neff)</name>
    <dbReference type="NCBI Taxonomy" id="1257118"/>
    <lineage>
        <taxon>Eukaryota</taxon>
        <taxon>Amoebozoa</taxon>
        <taxon>Discosea</taxon>
        <taxon>Longamoebia</taxon>
        <taxon>Centramoebida</taxon>
        <taxon>Acanthamoebidae</taxon>
        <taxon>Acanthamoeba</taxon>
    </lineage>
</organism>